<dbReference type="AlphaFoldDB" id="A0A6C0BM72"/>
<proteinExistence type="predicted"/>
<reference evidence="1" key="1">
    <citation type="journal article" date="2020" name="Nature">
        <title>Giant virus diversity and host interactions through global metagenomics.</title>
        <authorList>
            <person name="Schulz F."/>
            <person name="Roux S."/>
            <person name="Paez-Espino D."/>
            <person name="Jungbluth S."/>
            <person name="Walsh D.A."/>
            <person name="Denef V.J."/>
            <person name="McMahon K.D."/>
            <person name="Konstantinidis K.T."/>
            <person name="Eloe-Fadrosh E.A."/>
            <person name="Kyrpides N.C."/>
            <person name="Woyke T."/>
        </authorList>
    </citation>
    <scope>NUCLEOTIDE SEQUENCE</scope>
    <source>
        <strain evidence="1">GVMAG-M-3300017651-5</strain>
    </source>
</reference>
<name>A0A6C0BM72_9ZZZZ</name>
<organism evidence="1">
    <name type="scientific">viral metagenome</name>
    <dbReference type="NCBI Taxonomy" id="1070528"/>
    <lineage>
        <taxon>unclassified sequences</taxon>
        <taxon>metagenomes</taxon>
        <taxon>organismal metagenomes</taxon>
    </lineage>
</organism>
<protein>
    <submittedName>
        <fullName evidence="1">Uncharacterized protein</fullName>
    </submittedName>
</protein>
<sequence>MSYLDIPQELLFNIMLFGEIPEGLTNEYIINAMKSINPNFNWVNLFSHVYHKNLNPIGINFREVKKTTNDPCSVHYSDDGDNVLVEYDVRRWRNRSYLTSDAYRVTARSIITSRFNEIMYERAHTSFIDRRRRNDISQIMSTDKYDHTRSSLEVYYPNIFRDTPNDIQILQAIRSIQPDFNMGYIFSRETFISNVRSQLMDDSGMNRIYHDILIGRIDSMSLDADILKINMMSWITRPEISTLRSIFPGCIVSLDLRPGEMMTRTIHVRALNPESCKRLKLCITAGAAAMMERH</sequence>
<dbReference type="EMBL" id="MN739192">
    <property type="protein sequence ID" value="QHS92841.1"/>
    <property type="molecule type" value="Genomic_DNA"/>
</dbReference>
<accession>A0A6C0BM72</accession>
<evidence type="ECO:0000313" key="1">
    <source>
        <dbReference type="EMBL" id="QHS92841.1"/>
    </source>
</evidence>